<name>A0AAV2H8G2_LYMST</name>
<feature type="region of interest" description="Disordered" evidence="1">
    <location>
        <begin position="429"/>
        <end position="459"/>
    </location>
</feature>
<dbReference type="PANTHER" id="PTHR47915">
    <property type="entry name" value="SI:DKEY-19B23.7"/>
    <property type="match status" value="1"/>
</dbReference>
<dbReference type="EMBL" id="CAXITT010000060">
    <property type="protein sequence ID" value="CAL1529999.1"/>
    <property type="molecule type" value="Genomic_DNA"/>
</dbReference>
<reference evidence="3 4" key="1">
    <citation type="submission" date="2024-04" db="EMBL/GenBank/DDBJ databases">
        <authorList>
            <consortium name="Genoscope - CEA"/>
            <person name="William W."/>
        </authorList>
    </citation>
    <scope>NUCLEOTIDE SEQUENCE [LARGE SCALE GENOMIC DNA]</scope>
</reference>
<evidence type="ECO:0000313" key="3">
    <source>
        <dbReference type="EMBL" id="CAL1529999.1"/>
    </source>
</evidence>
<accession>A0AAV2H8G2</accession>
<protein>
    <recommendedName>
        <fullName evidence="2">DUF7886 domain-containing protein</fullName>
    </recommendedName>
</protein>
<feature type="region of interest" description="Disordered" evidence="1">
    <location>
        <begin position="473"/>
        <end position="587"/>
    </location>
</feature>
<feature type="compositionally biased region" description="Polar residues" evidence="1">
    <location>
        <begin position="553"/>
        <end position="565"/>
    </location>
</feature>
<proteinExistence type="predicted"/>
<dbReference type="PANTHER" id="PTHR47915:SF1">
    <property type="entry name" value="SI:DKEY-19B23.7"/>
    <property type="match status" value="1"/>
</dbReference>
<dbReference type="Proteomes" id="UP001497497">
    <property type="component" value="Unassembled WGS sequence"/>
</dbReference>
<comment type="caution">
    <text evidence="3">The sequence shown here is derived from an EMBL/GenBank/DDBJ whole genome shotgun (WGS) entry which is preliminary data.</text>
</comment>
<feature type="compositionally biased region" description="Polar residues" evidence="1">
    <location>
        <begin position="485"/>
        <end position="541"/>
    </location>
</feature>
<evidence type="ECO:0000313" key="4">
    <source>
        <dbReference type="Proteomes" id="UP001497497"/>
    </source>
</evidence>
<evidence type="ECO:0000259" key="2">
    <source>
        <dbReference type="Pfam" id="PF25377"/>
    </source>
</evidence>
<dbReference type="InterPro" id="IPR057208">
    <property type="entry name" value="DUF7886"/>
</dbReference>
<evidence type="ECO:0000256" key="1">
    <source>
        <dbReference type="SAM" id="MobiDB-lite"/>
    </source>
</evidence>
<dbReference type="Pfam" id="PF25377">
    <property type="entry name" value="DUF7886"/>
    <property type="match status" value="1"/>
</dbReference>
<gene>
    <name evidence="3" type="ORF">GSLYS_00004132001</name>
</gene>
<organism evidence="3 4">
    <name type="scientific">Lymnaea stagnalis</name>
    <name type="common">Great pond snail</name>
    <name type="synonym">Helix stagnalis</name>
    <dbReference type="NCBI Taxonomy" id="6523"/>
    <lineage>
        <taxon>Eukaryota</taxon>
        <taxon>Metazoa</taxon>
        <taxon>Spiralia</taxon>
        <taxon>Lophotrochozoa</taxon>
        <taxon>Mollusca</taxon>
        <taxon>Gastropoda</taxon>
        <taxon>Heterobranchia</taxon>
        <taxon>Euthyneura</taxon>
        <taxon>Panpulmonata</taxon>
        <taxon>Hygrophila</taxon>
        <taxon>Lymnaeoidea</taxon>
        <taxon>Lymnaeidae</taxon>
        <taxon>Lymnaea</taxon>
    </lineage>
</organism>
<keyword evidence="4" id="KW-1185">Reference proteome</keyword>
<feature type="compositionally biased region" description="Polar residues" evidence="1">
    <location>
        <begin position="445"/>
        <end position="459"/>
    </location>
</feature>
<sequence length="610" mass="66992">MASSSSARSNKEAAQKKKLQKFLREMVNFGTLRGFKHFSCYVRGKEELLITVNNKLPGSSNSSLFITSSAPSPVYKKPLCPTDSFSSSNLPYDKNSLVLSNNAQVGLSEKKDQEIGLPPASPSEDERKPEADVTLFLIAGYARYCCPYVWVRSNHERLFKLSGDQDDDKDSPLRLKSTARWKDEDVRVMEIVGEIVKLCTFPAPRNPFEVDLDYFRFLSQPDQLLASAAMVTWLQKILLHTPDSKAYIAKVFEEQQLISKLHFNSFREVTLAGKLPIFQQHQRKRSQQQPSQGKAVFPGTPQQITAPPMSQVRAPQVTTALPVCRENSLPPSMVKPQVQKLPLSRQPAVDPSFMSGSAAPPLTASTPTLNSPLLRMPTTPLLLVTPPNKPIPGPTLPTTVVQNVSSDGAPQSAQVSRPFGPRTTMSATAQHLPLGFPPNHAMSRPVQTTSIRPQSVPFTSSNAQVTLSSQEYNQFSAPPTHPSKHTTFSQQTPALYSPQQNPQMSHMTRHPQSSNMTAPTQQRPQSSNMAAPTQQHLQSHNMAPPAQARPQPWGQTAMQPSQAQVQRPFYQPAPTAQPSVPSNPVGVVYGSGPRGAFPGGFDRMPAPSML</sequence>
<dbReference type="AlphaFoldDB" id="A0AAV2H8G2"/>
<feature type="domain" description="DUF7886" evidence="2">
    <location>
        <begin position="121"/>
        <end position="264"/>
    </location>
</feature>